<dbReference type="Pfam" id="PF01041">
    <property type="entry name" value="DegT_DnrJ_EryC1"/>
    <property type="match status" value="1"/>
</dbReference>
<dbReference type="InterPro" id="IPR015424">
    <property type="entry name" value="PyrdxlP-dep_Trfase"/>
</dbReference>
<dbReference type="InterPro" id="IPR000653">
    <property type="entry name" value="DegT/StrS_aminotransferase"/>
</dbReference>
<keyword evidence="2" id="KW-0663">Pyridoxal phosphate</keyword>
<dbReference type="SUPFAM" id="SSF53383">
    <property type="entry name" value="PLP-dependent transferases"/>
    <property type="match status" value="1"/>
</dbReference>
<dbReference type="Gene3D" id="3.90.1150.10">
    <property type="entry name" value="Aspartate Aminotransferase, domain 1"/>
    <property type="match status" value="1"/>
</dbReference>
<dbReference type="PANTHER" id="PTHR30244:SF34">
    <property type="entry name" value="DTDP-4-AMINO-4,6-DIDEOXYGALACTOSE TRANSAMINASE"/>
    <property type="match status" value="1"/>
</dbReference>
<protein>
    <submittedName>
        <fullName evidence="3">DegT/DnrJ/EryC1/StrS aminotransferase family protein</fullName>
    </submittedName>
</protein>
<dbReference type="EMBL" id="SHKL01000001">
    <property type="protein sequence ID" value="RZT84451.1"/>
    <property type="molecule type" value="Genomic_DNA"/>
</dbReference>
<name>A0A4Q7UUF5_PSEST</name>
<organism evidence="3 4">
    <name type="scientific">Pseudonocardia sediminis</name>
    <dbReference type="NCBI Taxonomy" id="1397368"/>
    <lineage>
        <taxon>Bacteria</taxon>
        <taxon>Bacillati</taxon>
        <taxon>Actinomycetota</taxon>
        <taxon>Actinomycetes</taxon>
        <taxon>Pseudonocardiales</taxon>
        <taxon>Pseudonocardiaceae</taxon>
        <taxon>Pseudonocardia</taxon>
    </lineage>
</organism>
<comment type="caution">
    <text evidence="3">The sequence shown here is derived from an EMBL/GenBank/DDBJ whole genome shotgun (WGS) entry which is preliminary data.</text>
</comment>
<gene>
    <name evidence="3" type="ORF">EV383_1292</name>
</gene>
<comment type="cofactor">
    <cofactor evidence="1">
        <name>pyridoxal 5'-phosphate</name>
        <dbReference type="ChEBI" id="CHEBI:597326"/>
    </cofactor>
</comment>
<reference evidence="3 4" key="1">
    <citation type="submission" date="2019-02" db="EMBL/GenBank/DDBJ databases">
        <title>Sequencing the genomes of 1000 actinobacteria strains.</title>
        <authorList>
            <person name="Klenk H.-P."/>
        </authorList>
    </citation>
    <scope>NUCLEOTIDE SEQUENCE [LARGE SCALE GENOMIC DNA]</scope>
    <source>
        <strain evidence="3 4">DSM 45779</strain>
    </source>
</reference>
<proteinExistence type="inferred from homology"/>
<dbReference type="Proteomes" id="UP000291591">
    <property type="component" value="Unassembled WGS sequence"/>
</dbReference>
<keyword evidence="3" id="KW-0808">Transferase</keyword>
<dbReference type="GO" id="GO:0030170">
    <property type="term" value="F:pyridoxal phosphate binding"/>
    <property type="evidence" value="ECO:0007669"/>
    <property type="project" value="TreeGrafter"/>
</dbReference>
<dbReference type="GO" id="GO:0000271">
    <property type="term" value="P:polysaccharide biosynthetic process"/>
    <property type="evidence" value="ECO:0007669"/>
    <property type="project" value="TreeGrafter"/>
</dbReference>
<keyword evidence="3" id="KW-0032">Aminotransferase</keyword>
<evidence type="ECO:0000256" key="1">
    <source>
        <dbReference type="ARBA" id="ARBA00001933"/>
    </source>
</evidence>
<dbReference type="AlphaFoldDB" id="A0A4Q7UUF5"/>
<dbReference type="PANTHER" id="PTHR30244">
    <property type="entry name" value="TRANSAMINASE"/>
    <property type="match status" value="1"/>
</dbReference>
<dbReference type="Gene3D" id="3.40.640.10">
    <property type="entry name" value="Type I PLP-dependent aspartate aminotransferase-like (Major domain)"/>
    <property type="match status" value="1"/>
</dbReference>
<evidence type="ECO:0000313" key="4">
    <source>
        <dbReference type="Proteomes" id="UP000291591"/>
    </source>
</evidence>
<dbReference type="InterPro" id="IPR015421">
    <property type="entry name" value="PyrdxlP-dep_Trfase_major"/>
</dbReference>
<evidence type="ECO:0000313" key="3">
    <source>
        <dbReference type="EMBL" id="RZT84451.1"/>
    </source>
</evidence>
<dbReference type="CDD" id="cd00616">
    <property type="entry name" value="AHBA_syn"/>
    <property type="match status" value="1"/>
</dbReference>
<dbReference type="InterPro" id="IPR015422">
    <property type="entry name" value="PyrdxlP-dep_Trfase_small"/>
</dbReference>
<sequence length="387" mass="40933">MGLAAMTTTARGMAATVRVLGRGELGRYTGGGRSEVASFENELRSVIGVEHALAVNSGTSALIAALVGAGIGPGDEVLVPAYTWVSTAAAPLAVGAVPVLVEVDETLTLDPIDLKRKITEHSRAVIPVHMLNLVCDMDAIMEVAGEHGLTVIEDACQAVGVTYRGRRVGSIGHAGCFSFNQHKNIRSGEGGAVLTNDRTLAERASMYHDVGSYERPGFTGDDAGLIVGVNLRMPELSAAVLRPQLKGLDAQLARRRRHREIMVDALRGTLAAGRSHLVPHHDPEAATGLAVAFADTPDAVSFGAARGVHRLADTGRHVYTNWRSLHARNPAHPGMDPYGWAARDVDHGPDACPETLRILDRTCAVDLAPELPTPAFRLLASRTSGQA</sequence>
<keyword evidence="4" id="KW-1185">Reference proteome</keyword>
<accession>A0A4Q7UUF5</accession>
<comment type="similarity">
    <text evidence="2">Belongs to the DegT/DnrJ/EryC1 family.</text>
</comment>
<evidence type="ECO:0000256" key="2">
    <source>
        <dbReference type="RuleBase" id="RU004508"/>
    </source>
</evidence>
<dbReference type="GO" id="GO:0008483">
    <property type="term" value="F:transaminase activity"/>
    <property type="evidence" value="ECO:0007669"/>
    <property type="project" value="UniProtKB-KW"/>
</dbReference>